<comment type="caution">
    <text evidence="2">The sequence shown here is derived from an EMBL/GenBank/DDBJ whole genome shotgun (WGS) entry which is preliminary data.</text>
</comment>
<proteinExistence type="predicted"/>
<sequence>MPRSIDLEPFKPEIISLFHNNTTAAGIASHLQQTHHLQVRERTIKARLSAWGISKRNRTATSNTQLHTRISELFINQCLEERELLQVLQSEGFEISSRTLRRIRTRLGLVRRTNDPVQRQMQEDEALKYLREESKKGTIKGYGRGLLTSHMRGQGIIIARDRLYNLYRTIPGGSSGSS</sequence>
<accession>A0A317WWC7</accession>
<evidence type="ECO:0000259" key="1">
    <source>
        <dbReference type="Pfam" id="PF14420"/>
    </source>
</evidence>
<evidence type="ECO:0000313" key="3">
    <source>
        <dbReference type="Proteomes" id="UP000246702"/>
    </source>
</evidence>
<keyword evidence="3" id="KW-1185">Reference proteome</keyword>
<evidence type="ECO:0000313" key="2">
    <source>
        <dbReference type="EMBL" id="PWY88610.1"/>
    </source>
</evidence>
<dbReference type="RefSeq" id="XP_025467972.1">
    <property type="nucleotide sequence ID" value="XM_025607632.1"/>
</dbReference>
<dbReference type="EMBL" id="MSFK01000012">
    <property type="protein sequence ID" value="PWY88610.1"/>
    <property type="molecule type" value="Genomic_DNA"/>
</dbReference>
<dbReference type="PANTHER" id="PTHR46177:SF1">
    <property type="entry name" value="INTEGRASE CATALYTIC DOMAIN-CONTAINING PROTEIN"/>
    <property type="match status" value="1"/>
</dbReference>
<protein>
    <recommendedName>
        <fullName evidence="1">Clr5 domain-containing protein</fullName>
    </recommendedName>
</protein>
<gene>
    <name evidence="2" type="ORF">BO94DRAFT_45508</name>
</gene>
<dbReference type="AlphaFoldDB" id="A0A317WWC7"/>
<dbReference type="GeneID" id="37109775"/>
<dbReference type="Pfam" id="PF14420">
    <property type="entry name" value="Clr5"/>
    <property type="match status" value="1"/>
</dbReference>
<dbReference type="PANTHER" id="PTHR46177">
    <property type="entry name" value="INTEGRASE CATALYTIC DOMAIN-CONTAINING PROTEIN"/>
    <property type="match status" value="1"/>
</dbReference>
<dbReference type="STRING" id="1450535.A0A317WWC7"/>
<reference evidence="2 3" key="1">
    <citation type="submission" date="2016-12" db="EMBL/GenBank/DDBJ databases">
        <title>The genomes of Aspergillus section Nigri reveals drivers in fungal speciation.</title>
        <authorList>
            <consortium name="DOE Joint Genome Institute"/>
            <person name="Vesth T.C."/>
            <person name="Nybo J."/>
            <person name="Theobald S."/>
            <person name="Brandl J."/>
            <person name="Frisvad J.C."/>
            <person name="Nielsen K.F."/>
            <person name="Lyhne E.K."/>
            <person name="Kogle M.E."/>
            <person name="Kuo A."/>
            <person name="Riley R."/>
            <person name="Clum A."/>
            <person name="Nolan M."/>
            <person name="Lipzen A."/>
            <person name="Salamov A."/>
            <person name="Henrissat B."/>
            <person name="Wiebenga A."/>
            <person name="De Vries R.P."/>
            <person name="Grigoriev I.V."/>
            <person name="Mortensen U.H."/>
            <person name="Andersen M.R."/>
            <person name="Baker S.E."/>
        </authorList>
    </citation>
    <scope>NUCLEOTIDE SEQUENCE [LARGE SCALE GENOMIC DNA]</scope>
    <source>
        <strain evidence="2 3">CBS 115572</strain>
    </source>
</reference>
<dbReference type="OrthoDB" id="5392716at2759"/>
<organism evidence="2 3">
    <name type="scientific">Aspergillus sclerotioniger CBS 115572</name>
    <dbReference type="NCBI Taxonomy" id="1450535"/>
    <lineage>
        <taxon>Eukaryota</taxon>
        <taxon>Fungi</taxon>
        <taxon>Dikarya</taxon>
        <taxon>Ascomycota</taxon>
        <taxon>Pezizomycotina</taxon>
        <taxon>Eurotiomycetes</taxon>
        <taxon>Eurotiomycetidae</taxon>
        <taxon>Eurotiales</taxon>
        <taxon>Aspergillaceae</taxon>
        <taxon>Aspergillus</taxon>
        <taxon>Aspergillus subgen. Circumdati</taxon>
    </lineage>
</organism>
<dbReference type="InterPro" id="IPR025676">
    <property type="entry name" value="Clr5_dom"/>
</dbReference>
<name>A0A317WWC7_9EURO</name>
<dbReference type="Proteomes" id="UP000246702">
    <property type="component" value="Unassembled WGS sequence"/>
</dbReference>
<feature type="domain" description="Clr5" evidence="1">
    <location>
        <begin position="5"/>
        <end position="55"/>
    </location>
</feature>